<proteinExistence type="predicted"/>
<dbReference type="EMBL" id="WUML01000005">
    <property type="protein sequence ID" value="MXO00507.1"/>
    <property type="molecule type" value="Genomic_DNA"/>
</dbReference>
<dbReference type="SUPFAM" id="SSF51182">
    <property type="entry name" value="RmlC-like cupins"/>
    <property type="match status" value="1"/>
</dbReference>
<feature type="domain" description="(S)-ureidoglycine aminohydrolase cupin" evidence="1">
    <location>
        <begin position="67"/>
        <end position="137"/>
    </location>
</feature>
<dbReference type="Proteomes" id="UP000440304">
    <property type="component" value="Unassembled WGS sequence"/>
</dbReference>
<dbReference type="PANTHER" id="PTHR40943">
    <property type="entry name" value="CYTOPLASMIC PROTEIN-RELATED"/>
    <property type="match status" value="1"/>
</dbReference>
<dbReference type="InterPro" id="IPR014710">
    <property type="entry name" value="RmlC-like_jellyroll"/>
</dbReference>
<dbReference type="AlphaFoldDB" id="A0A6N8TB96"/>
<evidence type="ECO:0000259" key="1">
    <source>
        <dbReference type="Pfam" id="PF05899"/>
    </source>
</evidence>
<dbReference type="OrthoDB" id="6877662at2"/>
<comment type="caution">
    <text evidence="2">The sequence shown here is derived from an EMBL/GenBank/DDBJ whole genome shotgun (WGS) entry which is preliminary data.</text>
</comment>
<dbReference type="InterPro" id="IPR008579">
    <property type="entry name" value="UGlyAH_Cupin_dom"/>
</dbReference>
<reference evidence="2 3" key="1">
    <citation type="submission" date="2019-12" db="EMBL/GenBank/DDBJ databases">
        <title>Shinella granuli gen. nov., sp. nov., and proposal of the reclassification of Zoogloea ramigera ATCC 19623 as Shinella zoogloeoides sp. nov.</title>
        <authorList>
            <person name="Gao J."/>
        </authorList>
    </citation>
    <scope>NUCLEOTIDE SEQUENCE [LARGE SCALE GENOMIC DNA]</scope>
    <source>
        <strain evidence="2 3">DSM 287</strain>
    </source>
</reference>
<accession>A0A6N8TB96</accession>
<organism evidence="2 3">
    <name type="scientific">Shinella zoogloeoides</name>
    <name type="common">Crabtreella saccharophila</name>
    <dbReference type="NCBI Taxonomy" id="352475"/>
    <lineage>
        <taxon>Bacteria</taxon>
        <taxon>Pseudomonadati</taxon>
        <taxon>Pseudomonadota</taxon>
        <taxon>Alphaproteobacteria</taxon>
        <taxon>Hyphomicrobiales</taxon>
        <taxon>Rhizobiaceae</taxon>
        <taxon>Shinella</taxon>
    </lineage>
</organism>
<dbReference type="RefSeq" id="WP_160785896.1">
    <property type="nucleotide sequence ID" value="NZ_CP086611.1"/>
</dbReference>
<dbReference type="Pfam" id="PF05899">
    <property type="entry name" value="Cupin_3"/>
    <property type="match status" value="1"/>
</dbReference>
<dbReference type="Gene3D" id="2.60.120.10">
    <property type="entry name" value="Jelly Rolls"/>
    <property type="match status" value="1"/>
</dbReference>
<evidence type="ECO:0000313" key="3">
    <source>
        <dbReference type="Proteomes" id="UP000440304"/>
    </source>
</evidence>
<evidence type="ECO:0000313" key="2">
    <source>
        <dbReference type="EMBL" id="MXO00507.1"/>
    </source>
</evidence>
<protein>
    <submittedName>
        <fullName evidence="2">DUF861 domain-containing protein</fullName>
    </submittedName>
</protein>
<sequence>MVLKLLVAGAVAMAARRASSDNSPAQERVTTVCKRAHDLEMRDAPIEPDWILEGNPVARAAEHVRSADDSSFSALWDCTAGTFRWHFNWDETVIILEGEVHITDEDGNAYTLRAGDMGYFAARSWATWRIDNYVKKAAFIRRPFPSPIAALYRLRNALRQQQPTF</sequence>
<dbReference type="PANTHER" id="PTHR40943:SF1">
    <property type="entry name" value="CYTOPLASMIC PROTEIN"/>
    <property type="match status" value="1"/>
</dbReference>
<dbReference type="InterPro" id="IPR011051">
    <property type="entry name" value="RmlC_Cupin_sf"/>
</dbReference>
<name>A0A6N8TB96_SHIZO</name>
<dbReference type="CDD" id="cd02227">
    <property type="entry name" value="cupin_TM1112-like"/>
    <property type="match status" value="1"/>
</dbReference>
<gene>
    <name evidence="2" type="ORF">GR156_09355</name>
</gene>